<evidence type="ECO:0000313" key="3">
    <source>
        <dbReference type="Proteomes" id="UP000886523"/>
    </source>
</evidence>
<dbReference type="AlphaFoldDB" id="A0A9P6AH55"/>
<feature type="transmembrane region" description="Helical" evidence="1">
    <location>
        <begin position="51"/>
        <end position="69"/>
    </location>
</feature>
<gene>
    <name evidence="2" type="ORF">BS47DRAFT_1353757</name>
</gene>
<name>A0A9P6AH55_9AGAM</name>
<dbReference type="EMBL" id="MU129143">
    <property type="protein sequence ID" value="KAF9505646.1"/>
    <property type="molecule type" value="Genomic_DNA"/>
</dbReference>
<dbReference type="OrthoDB" id="72269at2759"/>
<organism evidence="2 3">
    <name type="scientific">Hydnum rufescens UP504</name>
    <dbReference type="NCBI Taxonomy" id="1448309"/>
    <lineage>
        <taxon>Eukaryota</taxon>
        <taxon>Fungi</taxon>
        <taxon>Dikarya</taxon>
        <taxon>Basidiomycota</taxon>
        <taxon>Agaricomycotina</taxon>
        <taxon>Agaricomycetes</taxon>
        <taxon>Cantharellales</taxon>
        <taxon>Hydnaceae</taxon>
        <taxon>Hydnum</taxon>
    </lineage>
</organism>
<feature type="transmembrane region" description="Helical" evidence="1">
    <location>
        <begin position="230"/>
        <end position="249"/>
    </location>
</feature>
<feature type="transmembrane region" description="Helical" evidence="1">
    <location>
        <begin position="12"/>
        <end position="31"/>
    </location>
</feature>
<sequence>MGTAAASAILKSLAIVLVYATYIGVANYFLWVQQAGTGICSDFAPNRVAYTGIRVFDNLACIFVTFFTPTFSPSLRPSLRAYALDVAGLVEVILLPLMLDSASQFPNSRTGAVLAPFITLSFGQLYGLGVSLPIYWLLSYLARTTSRFDGQPPVRPDETAIRASLFSICFGYILPLAVAILRVNPYTNAAFQIFPIYVALLQSLWFFLFDTRVGPISHKQVGKAPHTPTYLFIQASYIAVSIVASFAHMPLLFDILNSPDPLAFMRDSFIPYTGVYTYASTNELLRIGVANEIKRFLQWDAISFGTSSFITAALAFSDMRALIPAFLVSLLGYVFIGGPALVAVPFMYKEWVDEQKRAIEAQKHRSKRTK</sequence>
<evidence type="ECO:0000256" key="1">
    <source>
        <dbReference type="SAM" id="Phobius"/>
    </source>
</evidence>
<feature type="transmembrane region" description="Helical" evidence="1">
    <location>
        <begin position="189"/>
        <end position="209"/>
    </location>
</feature>
<comment type="caution">
    <text evidence="2">The sequence shown here is derived from an EMBL/GenBank/DDBJ whole genome shotgun (WGS) entry which is preliminary data.</text>
</comment>
<feature type="transmembrane region" description="Helical" evidence="1">
    <location>
        <begin position="111"/>
        <end position="138"/>
    </location>
</feature>
<keyword evidence="1" id="KW-0472">Membrane</keyword>
<dbReference type="Proteomes" id="UP000886523">
    <property type="component" value="Unassembled WGS sequence"/>
</dbReference>
<protein>
    <submittedName>
        <fullName evidence="2">Uncharacterized protein</fullName>
    </submittedName>
</protein>
<accession>A0A9P6AH55</accession>
<proteinExistence type="predicted"/>
<evidence type="ECO:0000313" key="2">
    <source>
        <dbReference type="EMBL" id="KAF9505646.1"/>
    </source>
</evidence>
<feature type="transmembrane region" description="Helical" evidence="1">
    <location>
        <begin position="159"/>
        <end position="183"/>
    </location>
</feature>
<keyword evidence="3" id="KW-1185">Reference proteome</keyword>
<feature type="transmembrane region" description="Helical" evidence="1">
    <location>
        <begin position="81"/>
        <end position="99"/>
    </location>
</feature>
<keyword evidence="1" id="KW-0812">Transmembrane</keyword>
<feature type="transmembrane region" description="Helical" evidence="1">
    <location>
        <begin position="322"/>
        <end position="348"/>
    </location>
</feature>
<keyword evidence="1" id="KW-1133">Transmembrane helix</keyword>
<reference evidence="2" key="1">
    <citation type="journal article" date="2020" name="Nat. Commun.">
        <title>Large-scale genome sequencing of mycorrhizal fungi provides insights into the early evolution of symbiotic traits.</title>
        <authorList>
            <person name="Miyauchi S."/>
            <person name="Kiss E."/>
            <person name="Kuo A."/>
            <person name="Drula E."/>
            <person name="Kohler A."/>
            <person name="Sanchez-Garcia M."/>
            <person name="Morin E."/>
            <person name="Andreopoulos B."/>
            <person name="Barry K.W."/>
            <person name="Bonito G."/>
            <person name="Buee M."/>
            <person name="Carver A."/>
            <person name="Chen C."/>
            <person name="Cichocki N."/>
            <person name="Clum A."/>
            <person name="Culley D."/>
            <person name="Crous P.W."/>
            <person name="Fauchery L."/>
            <person name="Girlanda M."/>
            <person name="Hayes R.D."/>
            <person name="Keri Z."/>
            <person name="LaButti K."/>
            <person name="Lipzen A."/>
            <person name="Lombard V."/>
            <person name="Magnuson J."/>
            <person name="Maillard F."/>
            <person name="Murat C."/>
            <person name="Nolan M."/>
            <person name="Ohm R.A."/>
            <person name="Pangilinan J."/>
            <person name="Pereira M.F."/>
            <person name="Perotto S."/>
            <person name="Peter M."/>
            <person name="Pfister S."/>
            <person name="Riley R."/>
            <person name="Sitrit Y."/>
            <person name="Stielow J.B."/>
            <person name="Szollosi G."/>
            <person name="Zifcakova L."/>
            <person name="Stursova M."/>
            <person name="Spatafora J.W."/>
            <person name="Tedersoo L."/>
            <person name="Vaario L.M."/>
            <person name="Yamada A."/>
            <person name="Yan M."/>
            <person name="Wang P."/>
            <person name="Xu J."/>
            <person name="Bruns T."/>
            <person name="Baldrian P."/>
            <person name="Vilgalys R."/>
            <person name="Dunand C."/>
            <person name="Henrissat B."/>
            <person name="Grigoriev I.V."/>
            <person name="Hibbett D."/>
            <person name="Nagy L.G."/>
            <person name="Martin F.M."/>
        </authorList>
    </citation>
    <scope>NUCLEOTIDE SEQUENCE</scope>
    <source>
        <strain evidence="2">UP504</strain>
    </source>
</reference>